<dbReference type="InterPro" id="IPR011979">
    <property type="entry name" value="Antitox_Xre"/>
</dbReference>
<protein>
    <submittedName>
        <fullName evidence="3">DUF2384 domain-containing protein</fullName>
    </submittedName>
</protein>
<evidence type="ECO:0000313" key="4">
    <source>
        <dbReference type="Proteomes" id="UP000267223"/>
    </source>
</evidence>
<dbReference type="EMBL" id="RJJR01000009">
    <property type="protein sequence ID" value="RNI35651.1"/>
    <property type="molecule type" value="Genomic_DNA"/>
</dbReference>
<dbReference type="InterPro" id="IPR024467">
    <property type="entry name" value="Xre/MbcA/ParS-like_toxin-bd"/>
</dbReference>
<dbReference type="Proteomes" id="UP000267223">
    <property type="component" value="Unassembled WGS sequence"/>
</dbReference>
<dbReference type="NCBIfam" id="TIGR02293">
    <property type="entry name" value="TAS_TIGR02293"/>
    <property type="match status" value="1"/>
</dbReference>
<evidence type="ECO:0000259" key="2">
    <source>
        <dbReference type="Pfam" id="PF09722"/>
    </source>
</evidence>
<keyword evidence="4" id="KW-1185">Reference proteome</keyword>
<dbReference type="OrthoDB" id="5770459at2"/>
<sequence length="173" mass="19659">MSKSKNKQYPGPDEENDLPVNMVNEPAQGFSNTYRFDIILPNASNKPESQLTGFEKMHIVRDGVSKSDLELLKRKTALDYTMLAKALSVTRATLINKKKNEKFNAGLSEKILGMADLYSYGFEVFEDEDRFTQWMSKPNKALGGQTPYDLIDNQFGREEVKNLIGRIDYGVYS</sequence>
<reference evidence="3 4" key="1">
    <citation type="submission" date="2018-11" db="EMBL/GenBank/DDBJ databases">
        <title>Draft genome sequence of Ferruginibacter sp. BO-59.</title>
        <authorList>
            <person name="Im W.T."/>
        </authorList>
    </citation>
    <scope>NUCLEOTIDE SEQUENCE [LARGE SCALE GENOMIC DNA]</scope>
    <source>
        <strain evidence="3 4">BO-59</strain>
    </source>
</reference>
<name>A0A3M9ND27_9BACT</name>
<proteinExistence type="predicted"/>
<comment type="caution">
    <text evidence="3">The sequence shown here is derived from an EMBL/GenBank/DDBJ whole genome shotgun (WGS) entry which is preliminary data.</text>
</comment>
<dbReference type="AlphaFoldDB" id="A0A3M9ND27"/>
<dbReference type="Pfam" id="PF09722">
    <property type="entry name" value="Xre_MbcA_ParS_C"/>
    <property type="match status" value="1"/>
</dbReference>
<dbReference type="RefSeq" id="WP_123120931.1">
    <property type="nucleotide sequence ID" value="NZ_RJJR01000009.1"/>
</dbReference>
<evidence type="ECO:0000313" key="3">
    <source>
        <dbReference type="EMBL" id="RNI35651.1"/>
    </source>
</evidence>
<organism evidence="3 4">
    <name type="scientific">Hanamia caeni</name>
    <dbReference type="NCBI Taxonomy" id="2294116"/>
    <lineage>
        <taxon>Bacteria</taxon>
        <taxon>Pseudomonadati</taxon>
        <taxon>Bacteroidota</taxon>
        <taxon>Chitinophagia</taxon>
        <taxon>Chitinophagales</taxon>
        <taxon>Chitinophagaceae</taxon>
        <taxon>Hanamia</taxon>
    </lineage>
</organism>
<feature type="region of interest" description="Disordered" evidence="1">
    <location>
        <begin position="1"/>
        <end position="21"/>
    </location>
</feature>
<gene>
    <name evidence="3" type="ORF">EFY79_11845</name>
</gene>
<feature type="domain" description="Antitoxin Xre/MbcA/ParS-like toxin-binding" evidence="2">
    <location>
        <begin position="122"/>
        <end position="170"/>
    </location>
</feature>
<accession>A0A3M9ND27</accession>
<evidence type="ECO:0000256" key="1">
    <source>
        <dbReference type="SAM" id="MobiDB-lite"/>
    </source>
</evidence>